<sequence length="71" mass="7917">MPATRARLTAQQFGRISRPASNICDKLHVLIGNRTKKVDGPRPMIAELQYFAADQSLRMKASLDIDSSLVF</sequence>
<dbReference type="EMBL" id="CCNB01000012">
    <property type="protein sequence ID" value="CDX35680.1"/>
    <property type="molecule type" value="Genomic_DNA"/>
</dbReference>
<dbReference type="Proteomes" id="UP000046373">
    <property type="component" value="Unassembled WGS sequence"/>
</dbReference>
<protein>
    <submittedName>
        <fullName evidence="1">Uncharacterized protein</fullName>
    </submittedName>
</protein>
<evidence type="ECO:0000313" key="1">
    <source>
        <dbReference type="EMBL" id="CDX35680.1"/>
    </source>
</evidence>
<reference evidence="1 2" key="1">
    <citation type="submission" date="2014-08" db="EMBL/GenBank/DDBJ databases">
        <authorList>
            <person name="Moulin Lionel"/>
        </authorList>
    </citation>
    <scope>NUCLEOTIDE SEQUENCE [LARGE SCALE GENOMIC DNA]</scope>
</reference>
<proteinExistence type="predicted"/>
<evidence type="ECO:0000313" key="2">
    <source>
        <dbReference type="Proteomes" id="UP000046373"/>
    </source>
</evidence>
<dbReference type="AlphaFoldDB" id="A0A090EVY8"/>
<organism evidence="1 2">
    <name type="scientific">Mesorhizobium plurifarium</name>
    <dbReference type="NCBI Taxonomy" id="69974"/>
    <lineage>
        <taxon>Bacteria</taxon>
        <taxon>Pseudomonadati</taxon>
        <taxon>Pseudomonadota</taxon>
        <taxon>Alphaproteobacteria</taxon>
        <taxon>Hyphomicrobiales</taxon>
        <taxon>Phyllobacteriaceae</taxon>
        <taxon>Mesorhizobium</taxon>
    </lineage>
</organism>
<accession>A0A090EVY8</accession>
<name>A0A090EVY8_MESPL</name>
<gene>
    <name evidence="1" type="ORF">MPLDJ20_20282</name>
</gene>